<gene>
    <name evidence="4" type="ORF">CC86DRAFT_66105</name>
</gene>
<evidence type="ECO:0000313" key="4">
    <source>
        <dbReference type="EMBL" id="KAF2823333.1"/>
    </source>
</evidence>
<dbReference type="OrthoDB" id="5394701at2759"/>
<evidence type="ECO:0000256" key="1">
    <source>
        <dbReference type="ARBA" id="ARBA00022737"/>
    </source>
</evidence>
<dbReference type="PANTHER" id="PTHR45641">
    <property type="entry name" value="TETRATRICOPEPTIDE REPEAT PROTEIN (AFU_ORTHOLOGUE AFUA_6G03870)"/>
    <property type="match status" value="1"/>
</dbReference>
<accession>A0A6A6ZRC7</accession>
<reference evidence="4" key="1">
    <citation type="journal article" date="2020" name="Stud. Mycol.">
        <title>101 Dothideomycetes genomes: a test case for predicting lifestyles and emergence of pathogens.</title>
        <authorList>
            <person name="Haridas S."/>
            <person name="Albert R."/>
            <person name="Binder M."/>
            <person name="Bloem J."/>
            <person name="Labutti K."/>
            <person name="Salamov A."/>
            <person name="Andreopoulos B."/>
            <person name="Baker S."/>
            <person name="Barry K."/>
            <person name="Bills G."/>
            <person name="Bluhm B."/>
            <person name="Cannon C."/>
            <person name="Castanera R."/>
            <person name="Culley D."/>
            <person name="Daum C."/>
            <person name="Ezra D."/>
            <person name="Gonzalez J."/>
            <person name="Henrissat B."/>
            <person name="Kuo A."/>
            <person name="Liang C."/>
            <person name="Lipzen A."/>
            <person name="Lutzoni F."/>
            <person name="Magnuson J."/>
            <person name="Mondo S."/>
            <person name="Nolan M."/>
            <person name="Ohm R."/>
            <person name="Pangilinan J."/>
            <person name="Park H.-J."/>
            <person name="Ramirez L."/>
            <person name="Alfaro M."/>
            <person name="Sun H."/>
            <person name="Tritt A."/>
            <person name="Yoshinaga Y."/>
            <person name="Zwiers L.-H."/>
            <person name="Turgeon B."/>
            <person name="Goodwin S."/>
            <person name="Spatafora J."/>
            <person name="Crous P."/>
            <person name="Grigoriev I."/>
        </authorList>
    </citation>
    <scope>NUCLEOTIDE SEQUENCE</scope>
    <source>
        <strain evidence="4">CBS 113818</strain>
    </source>
</reference>
<dbReference type="AlphaFoldDB" id="A0A6A6ZRC7"/>
<dbReference type="PROSITE" id="PS50005">
    <property type="entry name" value="TPR"/>
    <property type="match status" value="1"/>
</dbReference>
<proteinExistence type="predicted"/>
<organism evidence="4 5">
    <name type="scientific">Ophiobolus disseminans</name>
    <dbReference type="NCBI Taxonomy" id="1469910"/>
    <lineage>
        <taxon>Eukaryota</taxon>
        <taxon>Fungi</taxon>
        <taxon>Dikarya</taxon>
        <taxon>Ascomycota</taxon>
        <taxon>Pezizomycotina</taxon>
        <taxon>Dothideomycetes</taxon>
        <taxon>Pleosporomycetidae</taxon>
        <taxon>Pleosporales</taxon>
        <taxon>Pleosporineae</taxon>
        <taxon>Phaeosphaeriaceae</taxon>
        <taxon>Ophiobolus</taxon>
    </lineage>
</organism>
<keyword evidence="1" id="KW-0677">Repeat</keyword>
<name>A0A6A6ZRC7_9PLEO</name>
<protein>
    <submittedName>
        <fullName evidence="4">Uncharacterized protein</fullName>
    </submittedName>
</protein>
<sequence length="297" mass="33643">MSPENHQERFDKAVHKVYAVYPSLTPEETYLTSHWPQIKEHLPLIFELKESISYGSVKPNREFAIILCNATWLLFEQNRLEDVAALLPDLKDILFNTLEAGDEFMNAQFWRLCLKIHISNQEYAAAQEDAIKMLDVLKSMKLEDKFLLADAYNAIGFCQLGFEECDNAYQHLERSLQIREKDKTRNSGMRGITLANIALYYNLGGNYSLALENAEDGLGLVAKQYGLDSFKAAEVHSQIGNAYIGLEELDEALVSHQKTLKIREDTLHDGSKVAASPHKVAWIYSQQGDSSKAEPLL</sequence>
<dbReference type="PANTHER" id="PTHR45641:SF1">
    <property type="entry name" value="AAA+ ATPASE DOMAIN-CONTAINING PROTEIN"/>
    <property type="match status" value="1"/>
</dbReference>
<dbReference type="SMART" id="SM00028">
    <property type="entry name" value="TPR"/>
    <property type="match status" value="3"/>
</dbReference>
<dbReference type="InterPro" id="IPR011990">
    <property type="entry name" value="TPR-like_helical_dom_sf"/>
</dbReference>
<keyword evidence="2 3" id="KW-0802">TPR repeat</keyword>
<evidence type="ECO:0000256" key="3">
    <source>
        <dbReference type="PROSITE-ProRule" id="PRU00339"/>
    </source>
</evidence>
<dbReference type="InterPro" id="IPR019734">
    <property type="entry name" value="TPR_rpt"/>
</dbReference>
<dbReference type="Gene3D" id="1.25.40.10">
    <property type="entry name" value="Tetratricopeptide repeat domain"/>
    <property type="match status" value="2"/>
</dbReference>
<dbReference type="EMBL" id="MU006232">
    <property type="protein sequence ID" value="KAF2823333.1"/>
    <property type="molecule type" value="Genomic_DNA"/>
</dbReference>
<keyword evidence="5" id="KW-1185">Reference proteome</keyword>
<feature type="repeat" description="TPR" evidence="3">
    <location>
        <begin position="233"/>
        <end position="266"/>
    </location>
</feature>
<evidence type="ECO:0000313" key="5">
    <source>
        <dbReference type="Proteomes" id="UP000799424"/>
    </source>
</evidence>
<evidence type="ECO:0000256" key="2">
    <source>
        <dbReference type="ARBA" id="ARBA00022803"/>
    </source>
</evidence>
<dbReference type="SUPFAM" id="SSF48452">
    <property type="entry name" value="TPR-like"/>
    <property type="match status" value="1"/>
</dbReference>
<dbReference type="Proteomes" id="UP000799424">
    <property type="component" value="Unassembled WGS sequence"/>
</dbReference>